<dbReference type="InterPro" id="IPR050273">
    <property type="entry name" value="GppA/Ppx_hydrolase"/>
</dbReference>
<dbReference type="AlphaFoldDB" id="A0A4P6YTU3"/>
<gene>
    <name evidence="3" type="ORF">EQG49_06440</name>
</gene>
<dbReference type="SUPFAM" id="SSF53067">
    <property type="entry name" value="Actin-like ATPase domain"/>
    <property type="match status" value="2"/>
</dbReference>
<dbReference type="Gene3D" id="3.30.420.150">
    <property type="entry name" value="Exopolyphosphatase. Domain 2"/>
    <property type="match status" value="1"/>
</dbReference>
<keyword evidence="4" id="KW-1185">Reference proteome</keyword>
<evidence type="ECO:0000313" key="3">
    <source>
        <dbReference type="EMBL" id="QBO36121.1"/>
    </source>
</evidence>
<dbReference type="OrthoDB" id="9807195at2"/>
<protein>
    <submittedName>
        <fullName evidence="3">Exopolyphosphatase</fullName>
    </submittedName>
</protein>
<evidence type="ECO:0000256" key="1">
    <source>
        <dbReference type="ARBA" id="ARBA00007125"/>
    </source>
</evidence>
<dbReference type="EMBL" id="CP037940">
    <property type="protein sequence ID" value="QBO36121.1"/>
    <property type="molecule type" value="Genomic_DNA"/>
</dbReference>
<sequence length="310" mass="34342">MAYLTIMDLGSNSTRMVVEDIKADGTYTEIIRVKDDTRMSEGMGAEKILQTYAMDRVITALLKFKAMYVDLEDVTVRAITTAAVRQATNQQEFLDRVKAEVGLDVQVLSGDDEAYYDYLGASQALSVKDAMLLDTGGASVELVLIKDGKKSNLISIPFGAVNLSEQFQLGDVISAAKLFDAARFIQKQYSDVAWFGQGFNLPIVLLGGANRTLARIDRTQQAMTRIQDFHGYRMAANRVLDLFREMIALDLAERLEIPGLEAERADIIVGGFLPLVMMISMLDSDRIIFSESGVREGLIAEYVQGNFTEM</sequence>
<feature type="domain" description="Ppx/GppA phosphatase N-terminal" evidence="2">
    <location>
        <begin position="23"/>
        <end position="302"/>
    </location>
</feature>
<organism evidence="3 4">
    <name type="scientific">Periweissella cryptocerci</name>
    <dbReference type="NCBI Taxonomy" id="2506420"/>
    <lineage>
        <taxon>Bacteria</taxon>
        <taxon>Bacillati</taxon>
        <taxon>Bacillota</taxon>
        <taxon>Bacilli</taxon>
        <taxon>Lactobacillales</taxon>
        <taxon>Lactobacillaceae</taxon>
        <taxon>Periweissella</taxon>
    </lineage>
</organism>
<dbReference type="InterPro" id="IPR003695">
    <property type="entry name" value="Ppx_GppA_N"/>
</dbReference>
<dbReference type="InterPro" id="IPR043129">
    <property type="entry name" value="ATPase_NBD"/>
</dbReference>
<dbReference type="Pfam" id="PF02541">
    <property type="entry name" value="Ppx-GppA"/>
    <property type="match status" value="1"/>
</dbReference>
<dbReference type="Gene3D" id="3.30.420.40">
    <property type="match status" value="1"/>
</dbReference>
<evidence type="ECO:0000259" key="2">
    <source>
        <dbReference type="Pfam" id="PF02541"/>
    </source>
</evidence>
<evidence type="ECO:0000313" key="4">
    <source>
        <dbReference type="Proteomes" id="UP000292886"/>
    </source>
</evidence>
<comment type="similarity">
    <text evidence="1">Belongs to the GppA/Ppx family.</text>
</comment>
<dbReference type="KEGG" id="wei:EQG49_06440"/>
<dbReference type="Proteomes" id="UP000292886">
    <property type="component" value="Chromosome"/>
</dbReference>
<name>A0A4P6YTU3_9LACO</name>
<proteinExistence type="inferred from homology"/>
<accession>A0A4P6YTU3</accession>
<reference evidence="4" key="1">
    <citation type="submission" date="2019-03" db="EMBL/GenBank/DDBJ databases">
        <title>Weissella sp. 26KH-42 Genome sequencing.</title>
        <authorList>
            <person name="Heo J."/>
            <person name="Kim S.-J."/>
            <person name="Kim J.-S."/>
            <person name="Hong S.-B."/>
            <person name="Kwon S.-W."/>
        </authorList>
    </citation>
    <scope>NUCLEOTIDE SEQUENCE [LARGE SCALE GENOMIC DNA]</scope>
    <source>
        <strain evidence="4">26KH-42</strain>
    </source>
</reference>
<dbReference type="CDD" id="cd24052">
    <property type="entry name" value="ASKHA_NBD_HpPPX-GppA-like"/>
    <property type="match status" value="1"/>
</dbReference>
<dbReference type="PANTHER" id="PTHR30005:SF0">
    <property type="entry name" value="RETROGRADE REGULATION PROTEIN 2"/>
    <property type="match status" value="1"/>
</dbReference>
<dbReference type="RefSeq" id="WP_133363199.1">
    <property type="nucleotide sequence ID" value="NZ_CP037940.1"/>
</dbReference>
<dbReference type="PANTHER" id="PTHR30005">
    <property type="entry name" value="EXOPOLYPHOSPHATASE"/>
    <property type="match status" value="1"/>
</dbReference>